<name>A0A3P1XMP8_TANFO</name>
<protein>
    <submittedName>
        <fullName evidence="1">Uncharacterized protein</fullName>
    </submittedName>
</protein>
<gene>
    <name evidence="1" type="ORF">EII40_10435</name>
</gene>
<feature type="non-terminal residue" evidence="1">
    <location>
        <position position="997"/>
    </location>
</feature>
<dbReference type="OrthoDB" id="1106701at2"/>
<dbReference type="RefSeq" id="WP_148091569.1">
    <property type="nucleotide sequence ID" value="NZ_RQYS01000048.1"/>
</dbReference>
<organism evidence="1 2">
    <name type="scientific">Tannerella forsythia</name>
    <name type="common">Bacteroides forsythus</name>
    <dbReference type="NCBI Taxonomy" id="28112"/>
    <lineage>
        <taxon>Bacteria</taxon>
        <taxon>Pseudomonadati</taxon>
        <taxon>Bacteroidota</taxon>
        <taxon>Bacteroidia</taxon>
        <taxon>Bacteroidales</taxon>
        <taxon>Tannerellaceae</taxon>
        <taxon>Tannerella</taxon>
    </lineage>
</organism>
<comment type="caution">
    <text evidence="1">The sequence shown here is derived from an EMBL/GenBank/DDBJ whole genome shotgun (WGS) entry which is preliminary data.</text>
</comment>
<accession>A0A3P1XMP8</accession>
<dbReference type="Proteomes" id="UP000278609">
    <property type="component" value="Unassembled WGS sequence"/>
</dbReference>
<dbReference type="EMBL" id="RQYS01000048">
    <property type="protein sequence ID" value="RRD59270.1"/>
    <property type="molecule type" value="Genomic_DNA"/>
</dbReference>
<evidence type="ECO:0000313" key="1">
    <source>
        <dbReference type="EMBL" id="RRD59270.1"/>
    </source>
</evidence>
<sequence length="997" mass="108033">MKKRLTILWLICIALFMAGSGTMWGQQPPLIIDQNYGNVNNDFGAGESVTILGNNLTSPTNQIIENGSVGKIKIGGNDAINRVIRVYNGNGYGIGWVSVIRVPADNHTQSGAFSFPPRYTDLFGPNAATYTKGNDIKYATSVATMPADYLNNGYGSYPPAGTEGKGTGAKYQNLIIMSFNSFNSNAFAGQWGNSAPCGYDLFGNSATNIQGDGSASVKVWHHGQNPMLVYQCNAIARPEQAYTTTQGAPFSHTPGGHGPMQFNQDENIHLTQFKGSPMQDAAALANQKMPQSVPGKTSADDTSTNWYIDNYTRPTTVAIGNGSTTLDVISLDTVGWRYEVNFVQVNEVDDYTGLQRHDAGCNSGKFRAYAFHATWSPSIGVGRTHPDAAVQLLNGALVCVAGNVEDKTPNIADMASADANAEKTNALIVWPSTDRATLRTKGNFKANMHHERTAATNTSALYTTANFPDPDADIFLYSKSANTSADPFAMTNRLGAFDQADITKYSIPAPTQEAKASIFGVYGDYLHEGKMANIHTDTVATVANGNNPGVIEVGPRTAGKDHYYVYSGGILKNFESCTGLANFTMNFGDNFGKSPHFHITEKHTMYILNYGNNAANACPADIHFYEGATQALAGAFAGADNDGAMQIQALSDVEFRADATIDASVAGNNLYMLSDAGNVVTQKFNYKGKYASETGRGLLTLWAEDRKPEGSDFTDCGNNWPTNRNSNRGNVYINDNMKVERPAAPASGSLHTETNMIAANNIRTASFEFDSENLDHDTTNIISRKGDVWLGYSIGAPVYDATYNGTGNAAFNRYKFSNNNFTYKVNTDTNAGELNIKAGWDETDNGKRWEGGNIYFTTINAEMMDQGAYPTNITIPFSNEYYCGSSDPATGDLHERRGESMQRYEHAGIIGGVGRCGREHAWAEYEGKFTNPILEDNADVVGVPSLKYKGNNGNLTVDAGQRGNIIMNTGTELDFQNNQGSAFFRTRFGDIDLRNKT</sequence>
<reference evidence="1 2" key="1">
    <citation type="submission" date="2018-11" db="EMBL/GenBank/DDBJ databases">
        <title>Genomes From Bacteria Associated with the Canine Oral Cavity: a Test Case for Automated Genome-Based Taxonomic Assignment.</title>
        <authorList>
            <person name="Coil D.A."/>
            <person name="Jospin G."/>
            <person name="Darling A.E."/>
            <person name="Wallis C."/>
            <person name="Davis I.J."/>
            <person name="Harris S."/>
            <person name="Eisen J.A."/>
            <person name="Holcombe L.J."/>
            <person name="O'Flynn C."/>
        </authorList>
    </citation>
    <scope>NUCLEOTIDE SEQUENCE [LARGE SCALE GENOMIC DNA]</scope>
    <source>
        <strain evidence="1 2">OH2617_COT-023</strain>
    </source>
</reference>
<evidence type="ECO:0000313" key="2">
    <source>
        <dbReference type="Proteomes" id="UP000278609"/>
    </source>
</evidence>
<proteinExistence type="predicted"/>
<dbReference type="AlphaFoldDB" id="A0A3P1XMP8"/>